<dbReference type="Gene3D" id="3.90.550.10">
    <property type="entry name" value="Spore Coat Polysaccharide Biosynthesis Protein SpsA, Chain A"/>
    <property type="match status" value="1"/>
</dbReference>
<dbReference type="AlphaFoldDB" id="A0A1H4FRK9"/>
<dbReference type="Proteomes" id="UP000198850">
    <property type="component" value="Unassembled WGS sequence"/>
</dbReference>
<dbReference type="STRING" id="425514.SAMN05443550_10875"/>
<dbReference type="GO" id="GO:0016758">
    <property type="term" value="F:hexosyltransferase activity"/>
    <property type="evidence" value="ECO:0007669"/>
    <property type="project" value="UniProtKB-ARBA"/>
</dbReference>
<dbReference type="RefSeq" id="WP_090557888.1">
    <property type="nucleotide sequence ID" value="NZ_FNRA01000008.1"/>
</dbReference>
<proteinExistence type="predicted"/>
<dbReference type="Pfam" id="PF00535">
    <property type="entry name" value="Glycos_transf_2"/>
    <property type="match status" value="1"/>
</dbReference>
<organism evidence="2 3">
    <name type="scientific">Pedobacter hartonius</name>
    <dbReference type="NCBI Taxonomy" id="425514"/>
    <lineage>
        <taxon>Bacteria</taxon>
        <taxon>Pseudomonadati</taxon>
        <taxon>Bacteroidota</taxon>
        <taxon>Sphingobacteriia</taxon>
        <taxon>Sphingobacteriales</taxon>
        <taxon>Sphingobacteriaceae</taxon>
        <taxon>Pedobacter</taxon>
    </lineage>
</organism>
<accession>A0A1H4FRK9</accession>
<dbReference type="EMBL" id="FNRA01000008">
    <property type="protein sequence ID" value="SEA99697.1"/>
    <property type="molecule type" value="Genomic_DNA"/>
</dbReference>
<dbReference type="InterPro" id="IPR001173">
    <property type="entry name" value="Glyco_trans_2-like"/>
</dbReference>
<evidence type="ECO:0000259" key="1">
    <source>
        <dbReference type="Pfam" id="PF00535"/>
    </source>
</evidence>
<dbReference type="PANTHER" id="PTHR22916:SF3">
    <property type="entry name" value="UDP-GLCNAC:BETAGAL BETA-1,3-N-ACETYLGLUCOSAMINYLTRANSFERASE-LIKE PROTEIN 1"/>
    <property type="match status" value="1"/>
</dbReference>
<dbReference type="SUPFAM" id="SSF53448">
    <property type="entry name" value="Nucleotide-diphospho-sugar transferases"/>
    <property type="match status" value="1"/>
</dbReference>
<keyword evidence="3" id="KW-1185">Reference proteome</keyword>
<feature type="domain" description="Glycosyltransferase 2-like" evidence="1">
    <location>
        <begin position="7"/>
        <end position="124"/>
    </location>
</feature>
<gene>
    <name evidence="2" type="ORF">SAMN05443550_10875</name>
</gene>
<dbReference type="OrthoDB" id="6638511at2"/>
<name>A0A1H4FRK9_9SPHI</name>
<protein>
    <submittedName>
        <fullName evidence="2">Glycosyltransferase involved in cell wall bisynthesis</fullName>
    </submittedName>
</protein>
<sequence>MNNPLISIAIPFYNNELTIIDAVKSVFAQTYENWELILLDDGSKDNSLELVRNISDKRVKVISDGTNRGLVYRLNQVPSLVSGDYLARMDADDLMDPTRLQKQIDVLLSDINIDLVDTGTYSISETGDPIGIRGLESIEYDSKYVLSKAMLLHASIIGKKEWFVKNPYDPEYVRAEDRELWVRTHKYSNFKRVKEPLYIVREGKVNIRNYISSLRTIRKILYKYGPDILNEKELRAELRKTYLKVFLYKTFGFFSLQNLLSKRRNGDLTLTEKSKAISILNKIRSVDLPLNLL</sequence>
<keyword evidence="2" id="KW-0808">Transferase</keyword>
<reference evidence="2 3" key="1">
    <citation type="submission" date="2016-10" db="EMBL/GenBank/DDBJ databases">
        <authorList>
            <person name="de Groot N.N."/>
        </authorList>
    </citation>
    <scope>NUCLEOTIDE SEQUENCE [LARGE SCALE GENOMIC DNA]</scope>
    <source>
        <strain evidence="2 3">DSM 19033</strain>
    </source>
</reference>
<evidence type="ECO:0000313" key="3">
    <source>
        <dbReference type="Proteomes" id="UP000198850"/>
    </source>
</evidence>
<evidence type="ECO:0000313" key="2">
    <source>
        <dbReference type="EMBL" id="SEA99697.1"/>
    </source>
</evidence>
<dbReference type="InterPro" id="IPR029044">
    <property type="entry name" value="Nucleotide-diphossugar_trans"/>
</dbReference>
<dbReference type="PANTHER" id="PTHR22916">
    <property type="entry name" value="GLYCOSYLTRANSFERASE"/>
    <property type="match status" value="1"/>
</dbReference>